<evidence type="ECO:0000259" key="3">
    <source>
        <dbReference type="Pfam" id="PF00591"/>
    </source>
</evidence>
<gene>
    <name evidence="4" type="ORF">DASC09_046950</name>
</gene>
<evidence type="ECO:0000313" key="5">
    <source>
        <dbReference type="Proteomes" id="UP001360560"/>
    </source>
</evidence>
<dbReference type="Pfam" id="PF00591">
    <property type="entry name" value="Glycos_transf_3"/>
    <property type="match status" value="1"/>
</dbReference>
<dbReference type="PANTHER" id="PTHR43285">
    <property type="entry name" value="ANTHRANILATE PHOSPHORIBOSYLTRANSFERASE"/>
    <property type="match status" value="1"/>
</dbReference>
<comment type="caution">
    <text evidence="4">The sequence shown here is derived from an EMBL/GenBank/DDBJ whole genome shotgun (WGS) entry which is preliminary data.</text>
</comment>
<dbReference type="InterPro" id="IPR005940">
    <property type="entry name" value="Anthranilate_Pribosyl_Tfrase"/>
</dbReference>
<evidence type="ECO:0000313" key="4">
    <source>
        <dbReference type="EMBL" id="GMM37370.1"/>
    </source>
</evidence>
<feature type="domain" description="Glycosyl transferase family 3" evidence="3">
    <location>
        <begin position="93"/>
        <end position="366"/>
    </location>
</feature>
<keyword evidence="2" id="KW-0808">Transferase</keyword>
<dbReference type="Proteomes" id="UP001360560">
    <property type="component" value="Unassembled WGS sequence"/>
</dbReference>
<protein>
    <submittedName>
        <fullName evidence="4">Anthranilate phosphoribosyltransferase</fullName>
    </submittedName>
</protein>
<accession>A0AAV5QT05</accession>
<organism evidence="4 5">
    <name type="scientific">Saccharomycopsis crataegensis</name>
    <dbReference type="NCBI Taxonomy" id="43959"/>
    <lineage>
        <taxon>Eukaryota</taxon>
        <taxon>Fungi</taxon>
        <taxon>Dikarya</taxon>
        <taxon>Ascomycota</taxon>
        <taxon>Saccharomycotina</taxon>
        <taxon>Saccharomycetes</taxon>
        <taxon>Saccharomycopsidaceae</taxon>
        <taxon>Saccharomycopsis</taxon>
    </lineage>
</organism>
<proteinExistence type="predicted"/>
<reference evidence="4 5" key="1">
    <citation type="journal article" date="2023" name="Elife">
        <title>Identification of key yeast species and microbe-microbe interactions impacting larval growth of Drosophila in the wild.</title>
        <authorList>
            <person name="Mure A."/>
            <person name="Sugiura Y."/>
            <person name="Maeda R."/>
            <person name="Honda K."/>
            <person name="Sakurai N."/>
            <person name="Takahashi Y."/>
            <person name="Watada M."/>
            <person name="Katoh T."/>
            <person name="Gotoh A."/>
            <person name="Gotoh Y."/>
            <person name="Taniguchi I."/>
            <person name="Nakamura K."/>
            <person name="Hayashi T."/>
            <person name="Katayama T."/>
            <person name="Uemura T."/>
            <person name="Hattori Y."/>
        </authorList>
    </citation>
    <scope>NUCLEOTIDE SEQUENCE [LARGE SCALE GENOMIC DNA]</scope>
    <source>
        <strain evidence="4 5">SC-9</strain>
    </source>
</reference>
<dbReference type="Gene3D" id="3.40.1030.10">
    <property type="entry name" value="Nucleoside phosphorylase/phosphoribosyltransferase catalytic domain"/>
    <property type="match status" value="1"/>
</dbReference>
<dbReference type="NCBIfam" id="TIGR01245">
    <property type="entry name" value="trpD"/>
    <property type="match status" value="1"/>
</dbReference>
<dbReference type="GO" id="GO:0005829">
    <property type="term" value="C:cytosol"/>
    <property type="evidence" value="ECO:0007669"/>
    <property type="project" value="TreeGrafter"/>
</dbReference>
<dbReference type="GO" id="GO:0000162">
    <property type="term" value="P:L-tryptophan biosynthetic process"/>
    <property type="evidence" value="ECO:0007669"/>
    <property type="project" value="InterPro"/>
</dbReference>
<dbReference type="PANTHER" id="PTHR43285:SF2">
    <property type="entry name" value="ANTHRANILATE PHOSPHORIBOSYLTRANSFERASE"/>
    <property type="match status" value="1"/>
</dbReference>
<dbReference type="InterPro" id="IPR035902">
    <property type="entry name" value="Nuc_phospho_transferase"/>
</dbReference>
<sequence length="379" mass="40662">MAPATSLSSTALTPYIKSLLLSPPNLTPNDLAVALRLIFQQIPSDIQVASFLTALSLSKLDKDAKYISTAVQTILEFSDVPNINSSYCAGRIFTDIVGTGGDGQNTFNVSTSSAIVVAGIPNTNVVVTKHGGKASTSNSGAGDLIARLGINTAKINAKTIPKLIEEDNNKFIFLFAPSFHNGMRIVADVRKQLGIPSIFNILGPLLNPIRLQSRVLGVFSEELGYIYAQTAKELYPKLSADELNGSNKYSTIVVWGEVGLDEVSPIGRSKIWYIDPISGEIQTEYISPKDFGLPEHSLESVRSGTPQENANVLMRILKGDTTPADKPIVDYILMNSSVLAVSSGIAADWKDGVRLAKESLKTGGALEALVHLCEKVDQL</sequence>
<dbReference type="RefSeq" id="XP_064854366.1">
    <property type="nucleotide sequence ID" value="XM_064998294.1"/>
</dbReference>
<evidence type="ECO:0000256" key="2">
    <source>
        <dbReference type="ARBA" id="ARBA00022679"/>
    </source>
</evidence>
<dbReference type="AlphaFoldDB" id="A0AAV5QT05"/>
<dbReference type="GeneID" id="90075345"/>
<dbReference type="EMBL" id="BTFZ01000011">
    <property type="protein sequence ID" value="GMM37370.1"/>
    <property type="molecule type" value="Genomic_DNA"/>
</dbReference>
<dbReference type="SUPFAM" id="SSF52418">
    <property type="entry name" value="Nucleoside phosphorylase/phosphoribosyltransferase catalytic domain"/>
    <property type="match status" value="1"/>
</dbReference>
<dbReference type="GO" id="GO:0004048">
    <property type="term" value="F:anthranilate phosphoribosyltransferase activity"/>
    <property type="evidence" value="ECO:0007669"/>
    <property type="project" value="InterPro"/>
</dbReference>
<keyword evidence="5" id="KW-1185">Reference proteome</keyword>
<evidence type="ECO:0000256" key="1">
    <source>
        <dbReference type="ARBA" id="ARBA00022676"/>
    </source>
</evidence>
<name>A0AAV5QT05_9ASCO</name>
<dbReference type="InterPro" id="IPR000312">
    <property type="entry name" value="Glycosyl_Trfase_fam3"/>
</dbReference>
<keyword evidence="1 4" id="KW-0328">Glycosyltransferase</keyword>